<accession>A0A8J4E9Z5</accession>
<evidence type="ECO:0000256" key="2">
    <source>
        <dbReference type="SAM" id="SignalP"/>
    </source>
</evidence>
<feature type="chain" id="PRO_5035194535" description="Integral membrane protein" evidence="2">
    <location>
        <begin position="24"/>
        <end position="210"/>
    </location>
</feature>
<dbReference type="Proteomes" id="UP000635606">
    <property type="component" value="Unassembled WGS sequence"/>
</dbReference>
<keyword evidence="1" id="KW-0812">Transmembrane</keyword>
<evidence type="ECO:0000313" key="3">
    <source>
        <dbReference type="EMBL" id="GIJ66969.1"/>
    </source>
</evidence>
<evidence type="ECO:0008006" key="5">
    <source>
        <dbReference type="Google" id="ProtNLM"/>
    </source>
</evidence>
<keyword evidence="4" id="KW-1185">Reference proteome</keyword>
<feature type="transmembrane region" description="Helical" evidence="1">
    <location>
        <begin position="56"/>
        <end position="75"/>
    </location>
</feature>
<dbReference type="AlphaFoldDB" id="A0A8J4E9Z5"/>
<feature type="transmembrane region" description="Helical" evidence="1">
    <location>
        <begin position="187"/>
        <end position="207"/>
    </location>
</feature>
<feature type="transmembrane region" description="Helical" evidence="1">
    <location>
        <begin position="125"/>
        <end position="146"/>
    </location>
</feature>
<keyword evidence="1" id="KW-0472">Membrane</keyword>
<proteinExistence type="predicted"/>
<dbReference type="RefSeq" id="WP_203926935.1">
    <property type="nucleotide sequence ID" value="NZ_BOPH01000022.1"/>
</dbReference>
<keyword evidence="1" id="KW-1133">Transmembrane helix</keyword>
<feature type="transmembrane region" description="Helical" evidence="1">
    <location>
        <begin position="82"/>
        <end position="105"/>
    </location>
</feature>
<feature type="transmembrane region" description="Helical" evidence="1">
    <location>
        <begin position="158"/>
        <end position="175"/>
    </location>
</feature>
<evidence type="ECO:0000313" key="4">
    <source>
        <dbReference type="Proteomes" id="UP000635606"/>
    </source>
</evidence>
<comment type="caution">
    <text evidence="3">The sequence shown here is derived from an EMBL/GenBank/DDBJ whole genome shotgun (WGS) entry which is preliminary data.</text>
</comment>
<name>A0A8J4E9Z5_9ACTN</name>
<reference evidence="3" key="1">
    <citation type="submission" date="2021-01" db="EMBL/GenBank/DDBJ databases">
        <title>Whole genome shotgun sequence of Virgisporangium ochraceum NBRC 16418.</title>
        <authorList>
            <person name="Komaki H."/>
            <person name="Tamura T."/>
        </authorList>
    </citation>
    <scope>NUCLEOTIDE SEQUENCE</scope>
    <source>
        <strain evidence="3">NBRC 16418</strain>
    </source>
</reference>
<feature type="signal peptide" evidence="2">
    <location>
        <begin position="1"/>
        <end position="23"/>
    </location>
</feature>
<organism evidence="3 4">
    <name type="scientific">Virgisporangium ochraceum</name>
    <dbReference type="NCBI Taxonomy" id="65505"/>
    <lineage>
        <taxon>Bacteria</taxon>
        <taxon>Bacillati</taxon>
        <taxon>Actinomycetota</taxon>
        <taxon>Actinomycetes</taxon>
        <taxon>Micromonosporales</taxon>
        <taxon>Micromonosporaceae</taxon>
        <taxon>Virgisporangium</taxon>
    </lineage>
</organism>
<protein>
    <recommendedName>
        <fullName evidence="5">Integral membrane protein</fullName>
    </recommendedName>
</protein>
<gene>
    <name evidence="3" type="ORF">Voc01_018860</name>
</gene>
<dbReference type="EMBL" id="BOPH01000022">
    <property type="protein sequence ID" value="GIJ66969.1"/>
    <property type="molecule type" value="Genomic_DNA"/>
</dbReference>
<keyword evidence="2" id="KW-0732">Signal</keyword>
<evidence type="ECO:0000256" key="1">
    <source>
        <dbReference type="SAM" id="Phobius"/>
    </source>
</evidence>
<sequence length="210" mass="21010">MTLPSRAAGGLLLAALLAMVASAAVVVPSGLTLNPTDPAATLAAVHAKPGLHVFELALDVLGWLALTAAALSLPAGRLPSGLLAAAGLAGLLHDAFNLSVTRLAADFHDPTTVTVAGAVLVVGKWMVNLAGLLWVAATAVAASTSAGRSGIASAGRSGIVAAVCGFAAVVLPWTTGTAGPSPVLEQVGYLLHLPVMVWWGVLGWRLVRQP</sequence>